<accession>A0AA38H6N7</accession>
<dbReference type="EMBL" id="JAKWFO010000006">
    <property type="protein sequence ID" value="KAI9634908.1"/>
    <property type="molecule type" value="Genomic_DNA"/>
</dbReference>
<dbReference type="GO" id="GO:0019005">
    <property type="term" value="C:SCF ubiquitin ligase complex"/>
    <property type="evidence" value="ECO:0007669"/>
    <property type="project" value="TreeGrafter"/>
</dbReference>
<feature type="region of interest" description="Disordered" evidence="1">
    <location>
        <begin position="559"/>
        <end position="585"/>
    </location>
</feature>
<dbReference type="InterPro" id="IPR006553">
    <property type="entry name" value="Leu-rich_rpt_Cys-con_subtyp"/>
</dbReference>
<organism evidence="2 3">
    <name type="scientific">Dioszegia hungarica</name>
    <dbReference type="NCBI Taxonomy" id="4972"/>
    <lineage>
        <taxon>Eukaryota</taxon>
        <taxon>Fungi</taxon>
        <taxon>Dikarya</taxon>
        <taxon>Basidiomycota</taxon>
        <taxon>Agaricomycotina</taxon>
        <taxon>Tremellomycetes</taxon>
        <taxon>Tremellales</taxon>
        <taxon>Bulleribasidiaceae</taxon>
        <taxon>Dioszegia</taxon>
    </lineage>
</organism>
<sequence length="585" mass="64590">MPGSASGLYVNGVLSHPSWNPSFRPAKRARTNRSVFNSTDDWDELVASSQLSTASVSTRPARPRGLQTLAVCAEHAAVRNFKRLYEEGKVRVEGKPAEKGWWETEWEDMPDHLRLRVREGMYKRYGGVLKLDVIRDLFIIAPHLDFPGDLVAALSTATTLKALHPPKDIAVSVTSLRLRHCPQMTDAAVAGLISVLPNLELLNLKGCSLVAGKTVDALVKRCPKLKGFNLKQTKIREAELKLLLDAFGGQLERLKVDGVTSRNVEELFALSTYPKITHLCIPAYFLDGAGKRNKVPSTAQSDRDVPFDWAHFSQIFSSVTHLYPFHPDIPVNTVANLAPGTLQKLALNLGGSPVPVDFITGIVHSQTASLKSVHLGHVEGQRGPGRGFEELGMAFKKCTKMEDFRWACEGKSGQDMQRYSVEAYGEAMGGPWQSTLKVSAMTLPLMLLHLHISLSQRFYPNVLIIEPWEAEEGVGSSFVPPLESLSLPGASIEGTPRLALYIAKYRNLRSLDLSGTAITTEEVYMILDGCPLLSRIDLTSCRGVSVRLRRGIFEAWEEDRRDKSGDVAMEAEGEGSGRRPKRRRG</sequence>
<reference evidence="2" key="1">
    <citation type="journal article" date="2022" name="G3 (Bethesda)">
        <title>High quality genome of the basidiomycete yeast Dioszegia hungarica PDD-24b-2 isolated from cloud water.</title>
        <authorList>
            <person name="Jarrige D."/>
            <person name="Haridas S."/>
            <person name="Bleykasten-Grosshans C."/>
            <person name="Joly M."/>
            <person name="Nadalig T."/>
            <person name="Sancelme M."/>
            <person name="Vuilleumier S."/>
            <person name="Grigoriev I.V."/>
            <person name="Amato P."/>
            <person name="Bringel F."/>
        </authorList>
    </citation>
    <scope>NUCLEOTIDE SEQUENCE</scope>
    <source>
        <strain evidence="2">PDD-24b-2</strain>
    </source>
</reference>
<comment type="caution">
    <text evidence="2">The sequence shown here is derived from an EMBL/GenBank/DDBJ whole genome shotgun (WGS) entry which is preliminary data.</text>
</comment>
<dbReference type="Gene3D" id="3.80.10.10">
    <property type="entry name" value="Ribonuclease Inhibitor"/>
    <property type="match status" value="2"/>
</dbReference>
<dbReference type="InterPro" id="IPR032675">
    <property type="entry name" value="LRR_dom_sf"/>
</dbReference>
<evidence type="ECO:0008006" key="4">
    <source>
        <dbReference type="Google" id="ProtNLM"/>
    </source>
</evidence>
<protein>
    <recommendedName>
        <fullName evidence="4">RNI-like protein</fullName>
    </recommendedName>
</protein>
<keyword evidence="3" id="KW-1185">Reference proteome</keyword>
<evidence type="ECO:0000313" key="2">
    <source>
        <dbReference type="EMBL" id="KAI9634908.1"/>
    </source>
</evidence>
<dbReference type="GeneID" id="77724822"/>
<dbReference type="SUPFAM" id="SSF52047">
    <property type="entry name" value="RNI-like"/>
    <property type="match status" value="1"/>
</dbReference>
<gene>
    <name evidence="2" type="ORF">MKK02DRAFT_16375</name>
</gene>
<evidence type="ECO:0000256" key="1">
    <source>
        <dbReference type="SAM" id="MobiDB-lite"/>
    </source>
</evidence>
<dbReference type="GO" id="GO:0031146">
    <property type="term" value="P:SCF-dependent proteasomal ubiquitin-dependent protein catabolic process"/>
    <property type="evidence" value="ECO:0007669"/>
    <property type="project" value="TreeGrafter"/>
</dbReference>
<dbReference type="SMART" id="SM00367">
    <property type="entry name" value="LRR_CC"/>
    <property type="match status" value="3"/>
</dbReference>
<proteinExistence type="predicted"/>
<dbReference type="RefSeq" id="XP_052944685.1">
    <property type="nucleotide sequence ID" value="XM_053085621.1"/>
</dbReference>
<name>A0AA38H6N7_9TREE</name>
<dbReference type="AlphaFoldDB" id="A0AA38H6N7"/>
<dbReference type="Proteomes" id="UP001164286">
    <property type="component" value="Unassembled WGS sequence"/>
</dbReference>
<evidence type="ECO:0000313" key="3">
    <source>
        <dbReference type="Proteomes" id="UP001164286"/>
    </source>
</evidence>
<dbReference type="PANTHER" id="PTHR13318">
    <property type="entry name" value="PARTNER OF PAIRED, ISOFORM B-RELATED"/>
    <property type="match status" value="1"/>
</dbReference>